<dbReference type="GO" id="GO:0004519">
    <property type="term" value="F:endonuclease activity"/>
    <property type="evidence" value="ECO:0007669"/>
    <property type="project" value="UniProtKB-KW"/>
</dbReference>
<proteinExistence type="predicted"/>
<dbReference type="OrthoDB" id="511707at2"/>
<reference evidence="1 2" key="1">
    <citation type="journal article" date="2013" name="Genome Biol. Evol.">
        <title>Genomes of Stigonematalean cyanobacteria (subsection V) and the evolution of oxygenic photosynthesis from prokaryotes to plastids.</title>
        <authorList>
            <person name="Dagan T."/>
            <person name="Roettger M."/>
            <person name="Stucken K."/>
            <person name="Landan G."/>
            <person name="Koch R."/>
            <person name="Major P."/>
            <person name="Gould S.B."/>
            <person name="Goremykin V.V."/>
            <person name="Rippka R."/>
            <person name="Tandeau de Marsac N."/>
            <person name="Gugger M."/>
            <person name="Lockhart P.J."/>
            <person name="Allen J.F."/>
            <person name="Brune I."/>
            <person name="Maus I."/>
            <person name="Puhler A."/>
            <person name="Martin W.F."/>
        </authorList>
    </citation>
    <scope>NUCLEOTIDE SEQUENCE [LARGE SCALE GENOMIC DNA]</scope>
    <source>
        <strain evidence="1 2">PCC 7110</strain>
    </source>
</reference>
<protein>
    <submittedName>
        <fullName evidence="1">Restriction endonuclease subunit R</fullName>
    </submittedName>
</protein>
<evidence type="ECO:0000313" key="1">
    <source>
        <dbReference type="EMBL" id="KYC44067.1"/>
    </source>
</evidence>
<dbReference type="RefSeq" id="WP_017741367.1">
    <property type="nucleotide sequence ID" value="NZ_KQ976354.1"/>
</dbReference>
<keyword evidence="1" id="KW-0378">Hydrolase</keyword>
<organism evidence="1 2">
    <name type="scientific">Scytonema hofmannii PCC 7110</name>
    <dbReference type="NCBI Taxonomy" id="128403"/>
    <lineage>
        <taxon>Bacteria</taxon>
        <taxon>Bacillati</taxon>
        <taxon>Cyanobacteriota</taxon>
        <taxon>Cyanophyceae</taxon>
        <taxon>Nostocales</taxon>
        <taxon>Scytonemataceae</taxon>
        <taxon>Scytonema</taxon>
    </lineage>
</organism>
<evidence type="ECO:0000313" key="2">
    <source>
        <dbReference type="Proteomes" id="UP000076925"/>
    </source>
</evidence>
<accession>A0A139XHA0</accession>
<name>A0A139XHA0_9CYAN</name>
<sequence>MTQTKQAKEIDLRYLINNYGIQLVLDDQFFREWQDDLPEITDLDKQLLDKVKASYFNLLNYPPLLESVVRIVIVDPILFIGDFCLTPFYIKAEEQIDITDEDEGVIIKGKLDTLVLRDQLWAMIIESKQAEYSIEKGLAQILAYMLGNPYPDRPSFGMITTGGSFIFIKLVKGEVIQYGTSKMFEVRNPGNELYDVLRILKHLTQIATAEN</sequence>
<dbReference type="Proteomes" id="UP000076925">
    <property type="component" value="Unassembled WGS sequence"/>
</dbReference>
<gene>
    <name evidence="1" type="ORF">WA1_02690</name>
</gene>
<dbReference type="EMBL" id="ANNX02000012">
    <property type="protein sequence ID" value="KYC44067.1"/>
    <property type="molecule type" value="Genomic_DNA"/>
</dbReference>
<comment type="caution">
    <text evidence="1">The sequence shown here is derived from an EMBL/GenBank/DDBJ whole genome shotgun (WGS) entry which is preliminary data.</text>
</comment>
<dbReference type="AlphaFoldDB" id="A0A139XHA0"/>
<keyword evidence="1" id="KW-0540">Nuclease</keyword>
<keyword evidence="1" id="KW-0255">Endonuclease</keyword>
<keyword evidence="2" id="KW-1185">Reference proteome</keyword>